<proteinExistence type="predicted"/>
<gene>
    <name evidence="3" type="ORF">PAPYR_6767</name>
</gene>
<feature type="region of interest" description="Disordered" evidence="1">
    <location>
        <begin position="283"/>
        <end position="312"/>
    </location>
</feature>
<dbReference type="Proteomes" id="UP001141327">
    <property type="component" value="Unassembled WGS sequence"/>
</dbReference>
<dbReference type="Gene3D" id="2.30.29.30">
    <property type="entry name" value="Pleckstrin-homology domain (PH domain)/Phosphotyrosine-binding domain (PTB)"/>
    <property type="match status" value="1"/>
</dbReference>
<sequence length="671" mass="70812">MSEVLVASASALYGEQDSSTSRENVLMANLVARCQLAARSHIDLVLVIDRSGSMAGHKITLVKKTLHFIISQLGEGDSLAIVSYATSVSVNLPLTSMDASGKRTAEESLAQIVPCDATNLSGGLWKGLEQVFRGKNTLGSVLLMTDGQANAGITNTAALVSRLGTRLEKAGQKGTSITIHTFGFGADHQPELLRAIAMQARGMFYYVQNEQAIPAALGECMGGLLSVVAQSVELAVVPANGAQLLEILSRPSSGSSGAAHLAVESNAAAAAALAPAVIGSPMSPVPPPEPCELPQLATPADANPSRRASDSVQPAVGLIQTAPLGDPRPPLHHHLGPAGITWMPLGQMYADERRNFLVRVLLPALPLPPPAPQVYITFRVRYEEALGHTQRELEVPCFVTRPGPPVVLAPNLEVDAHLNRLMAARALEAAAADGRAGKLGQARAVVDHALGLIRQSPSVQDPLVQSLVADLVQALQGLRDRAAFDGGAFHAMMSRSYAHQTQRSAGASSGEGAAPCYATQTQLFFSAQATQRSFSDYILPRLPAPGEMTTVTDVAVVEAQRRLAERLLTRSACMVKHGRQGRPHERWLSLRRSASSLAIGWAASRTGAPSGLIELAKVSAILLGQQTLTFLRHGKGSKGVKPEGPSAGSAAYLLVDPTENGRRGFLRPRVQ</sequence>
<evidence type="ECO:0000313" key="4">
    <source>
        <dbReference type="Proteomes" id="UP001141327"/>
    </source>
</evidence>
<dbReference type="InterPro" id="IPR057951">
    <property type="entry name" value="CPSF6/7_RSLD_N"/>
</dbReference>
<organism evidence="3 4">
    <name type="scientific">Paratrimastix pyriformis</name>
    <dbReference type="NCBI Taxonomy" id="342808"/>
    <lineage>
        <taxon>Eukaryota</taxon>
        <taxon>Metamonada</taxon>
        <taxon>Preaxostyla</taxon>
        <taxon>Paratrimastigidae</taxon>
        <taxon>Paratrimastix</taxon>
    </lineage>
</organism>
<comment type="caution">
    <text evidence="3">The sequence shown here is derived from an EMBL/GenBank/DDBJ whole genome shotgun (WGS) entry which is preliminary data.</text>
</comment>
<dbReference type="Pfam" id="PF00092">
    <property type="entry name" value="VWA"/>
    <property type="match status" value="1"/>
</dbReference>
<dbReference type="InterPro" id="IPR002035">
    <property type="entry name" value="VWF_A"/>
</dbReference>
<dbReference type="InterPro" id="IPR051266">
    <property type="entry name" value="CLCR"/>
</dbReference>
<dbReference type="Gene3D" id="3.40.50.410">
    <property type="entry name" value="von Willebrand factor, type A domain"/>
    <property type="match status" value="1"/>
</dbReference>
<accession>A0ABQ8UIH9</accession>
<dbReference type="Pfam" id="PF25524">
    <property type="entry name" value="RSLD_CPSF6"/>
    <property type="match status" value="1"/>
</dbReference>
<name>A0ABQ8UIH9_9EUKA</name>
<dbReference type="PANTHER" id="PTHR10579:SF43">
    <property type="entry name" value="ZINC FINGER (C3HC4-TYPE RING FINGER) FAMILY PROTEIN"/>
    <property type="match status" value="1"/>
</dbReference>
<evidence type="ECO:0000259" key="2">
    <source>
        <dbReference type="PROSITE" id="PS50234"/>
    </source>
</evidence>
<protein>
    <submittedName>
        <fullName evidence="3">Ring zinc finger and vwf domain family protein</fullName>
    </submittedName>
</protein>
<dbReference type="InterPro" id="IPR011993">
    <property type="entry name" value="PH-like_dom_sf"/>
</dbReference>
<dbReference type="SUPFAM" id="SSF53300">
    <property type="entry name" value="vWA-like"/>
    <property type="match status" value="1"/>
</dbReference>
<keyword evidence="4" id="KW-1185">Reference proteome</keyword>
<dbReference type="InterPro" id="IPR036465">
    <property type="entry name" value="vWFA_dom_sf"/>
</dbReference>
<evidence type="ECO:0000256" key="1">
    <source>
        <dbReference type="SAM" id="MobiDB-lite"/>
    </source>
</evidence>
<dbReference type="PANTHER" id="PTHR10579">
    <property type="entry name" value="CALCIUM-ACTIVATED CHLORIDE CHANNEL REGULATOR"/>
    <property type="match status" value="1"/>
</dbReference>
<evidence type="ECO:0000313" key="3">
    <source>
        <dbReference type="EMBL" id="KAJ4457726.1"/>
    </source>
</evidence>
<dbReference type="PROSITE" id="PS50234">
    <property type="entry name" value="VWFA"/>
    <property type="match status" value="1"/>
</dbReference>
<dbReference type="EMBL" id="JAPMOS010000041">
    <property type="protein sequence ID" value="KAJ4457726.1"/>
    <property type="molecule type" value="Genomic_DNA"/>
</dbReference>
<feature type="domain" description="VWFA" evidence="2">
    <location>
        <begin position="43"/>
        <end position="228"/>
    </location>
</feature>
<dbReference type="SMART" id="SM00327">
    <property type="entry name" value="VWA"/>
    <property type="match status" value="1"/>
</dbReference>
<reference evidence="3" key="1">
    <citation type="journal article" date="2022" name="bioRxiv">
        <title>Genomics of Preaxostyla Flagellates Illuminates Evolutionary Transitions and the Path Towards Mitochondrial Loss.</title>
        <authorList>
            <person name="Novak L.V.F."/>
            <person name="Treitli S.C."/>
            <person name="Pyrih J."/>
            <person name="Halakuc P."/>
            <person name="Pipaliya S.V."/>
            <person name="Vacek V."/>
            <person name="Brzon O."/>
            <person name="Soukal P."/>
            <person name="Eme L."/>
            <person name="Dacks J.B."/>
            <person name="Karnkowska A."/>
            <person name="Elias M."/>
            <person name="Hampl V."/>
        </authorList>
    </citation>
    <scope>NUCLEOTIDE SEQUENCE</scope>
    <source>
        <strain evidence="3">RCP-MX</strain>
    </source>
</reference>